<accession>A0A1M5S0F1</accession>
<proteinExistence type="predicted"/>
<dbReference type="OrthoDB" id="8478851at2"/>
<dbReference type="GO" id="GO:0003677">
    <property type="term" value="F:DNA binding"/>
    <property type="evidence" value="ECO:0007669"/>
    <property type="project" value="UniProtKB-UniRule"/>
</dbReference>
<gene>
    <name evidence="6" type="ORF">SAMN05444169_6878</name>
</gene>
<dbReference type="RefSeq" id="WP_079569905.1">
    <property type="nucleotide sequence ID" value="NZ_LT670818.1"/>
</dbReference>
<feature type="DNA-binding region" description="H-T-H motif" evidence="4">
    <location>
        <begin position="28"/>
        <end position="47"/>
    </location>
</feature>
<protein>
    <submittedName>
        <fullName evidence="6">Transcriptional regulator, TetR family</fullName>
    </submittedName>
</protein>
<evidence type="ECO:0000259" key="5">
    <source>
        <dbReference type="PROSITE" id="PS50977"/>
    </source>
</evidence>
<evidence type="ECO:0000256" key="1">
    <source>
        <dbReference type="ARBA" id="ARBA00023015"/>
    </source>
</evidence>
<keyword evidence="1" id="KW-0805">Transcription regulation</keyword>
<evidence type="ECO:0000256" key="4">
    <source>
        <dbReference type="PROSITE-ProRule" id="PRU00335"/>
    </source>
</evidence>
<evidence type="ECO:0000313" key="6">
    <source>
        <dbReference type="EMBL" id="SHH32067.1"/>
    </source>
</evidence>
<keyword evidence="3" id="KW-0804">Transcription</keyword>
<dbReference type="PROSITE" id="PS50977">
    <property type="entry name" value="HTH_TETR_2"/>
    <property type="match status" value="1"/>
</dbReference>
<dbReference type="InterPro" id="IPR009057">
    <property type="entry name" value="Homeodomain-like_sf"/>
</dbReference>
<dbReference type="PANTHER" id="PTHR47506:SF1">
    <property type="entry name" value="HTH-TYPE TRANSCRIPTIONAL REGULATOR YJDC"/>
    <property type="match status" value="1"/>
</dbReference>
<keyword evidence="2 4" id="KW-0238">DNA-binding</keyword>
<dbReference type="AlphaFoldDB" id="A0A1M5S0F1"/>
<dbReference type="PRINTS" id="PR00455">
    <property type="entry name" value="HTHTETR"/>
</dbReference>
<organism evidence="6 7">
    <name type="scientific">Bradyrhizobium erythrophlei</name>
    <dbReference type="NCBI Taxonomy" id="1437360"/>
    <lineage>
        <taxon>Bacteria</taxon>
        <taxon>Pseudomonadati</taxon>
        <taxon>Pseudomonadota</taxon>
        <taxon>Alphaproteobacteria</taxon>
        <taxon>Hyphomicrobiales</taxon>
        <taxon>Nitrobacteraceae</taxon>
        <taxon>Bradyrhizobium</taxon>
    </lineage>
</organism>
<dbReference type="SUPFAM" id="SSF46689">
    <property type="entry name" value="Homeodomain-like"/>
    <property type="match status" value="1"/>
</dbReference>
<reference evidence="6 7" key="1">
    <citation type="submission" date="2016-11" db="EMBL/GenBank/DDBJ databases">
        <authorList>
            <person name="Jaros S."/>
            <person name="Januszkiewicz K."/>
            <person name="Wedrychowicz H."/>
        </authorList>
    </citation>
    <scope>NUCLEOTIDE SEQUENCE [LARGE SCALE GENOMIC DNA]</scope>
    <source>
        <strain evidence="6 7">GAS242</strain>
    </source>
</reference>
<name>A0A1M5S0F1_9BRAD</name>
<evidence type="ECO:0000313" key="7">
    <source>
        <dbReference type="Proteomes" id="UP000190675"/>
    </source>
</evidence>
<dbReference type="PANTHER" id="PTHR47506">
    <property type="entry name" value="TRANSCRIPTIONAL REGULATORY PROTEIN"/>
    <property type="match status" value="1"/>
</dbReference>
<dbReference type="Gene3D" id="1.10.357.10">
    <property type="entry name" value="Tetracycline Repressor, domain 2"/>
    <property type="match status" value="1"/>
</dbReference>
<dbReference type="Pfam" id="PF00440">
    <property type="entry name" value="TetR_N"/>
    <property type="match status" value="1"/>
</dbReference>
<evidence type="ECO:0000256" key="3">
    <source>
        <dbReference type="ARBA" id="ARBA00023163"/>
    </source>
</evidence>
<dbReference type="EMBL" id="LT670818">
    <property type="protein sequence ID" value="SHH32067.1"/>
    <property type="molecule type" value="Genomic_DNA"/>
</dbReference>
<dbReference type="InterPro" id="IPR001647">
    <property type="entry name" value="HTH_TetR"/>
</dbReference>
<feature type="domain" description="HTH tetR-type" evidence="5">
    <location>
        <begin position="5"/>
        <end position="65"/>
    </location>
</feature>
<sequence>MSIPGSKHQRVVERATDVFCRYGFARTTMGDIAERCEISRPALYLLFPDKEAIFTAVVERMDQDKLASIRAEVAHLKDLRGKLLHACLSWGCHGIDLAASHPDAADLFDLRYPVVQQVYRNFQGLVVELISERFRTARLKMPTEQAARALVFSIRGLRETAADRRDMQNLITSLVDIFVRAIER</sequence>
<evidence type="ECO:0000256" key="2">
    <source>
        <dbReference type="ARBA" id="ARBA00023125"/>
    </source>
</evidence>
<dbReference type="Proteomes" id="UP000190675">
    <property type="component" value="Chromosome I"/>
</dbReference>